<dbReference type="Pfam" id="PF03478">
    <property type="entry name" value="Beta-prop_KIB1-4"/>
    <property type="match status" value="1"/>
</dbReference>
<proteinExistence type="predicted"/>
<comment type="caution">
    <text evidence="2">The sequence shown here is derived from an EMBL/GenBank/DDBJ whole genome shotgun (WGS) entry which is preliminary data.</text>
</comment>
<evidence type="ECO:0000259" key="1">
    <source>
        <dbReference type="Pfam" id="PF03478"/>
    </source>
</evidence>
<evidence type="ECO:0000313" key="2">
    <source>
        <dbReference type="EMBL" id="KAF9620591.1"/>
    </source>
</evidence>
<gene>
    <name evidence="2" type="ORF">IFM89_013617</name>
</gene>
<feature type="domain" description="KIB1-4 beta-propeller" evidence="1">
    <location>
        <begin position="103"/>
        <end position="161"/>
    </location>
</feature>
<evidence type="ECO:0000313" key="3">
    <source>
        <dbReference type="Proteomes" id="UP000631114"/>
    </source>
</evidence>
<dbReference type="PANTHER" id="PTHR44586:SF25">
    <property type="entry name" value="(WILD MALAYSIAN BANANA) HYPOTHETICAL PROTEIN"/>
    <property type="match status" value="1"/>
</dbReference>
<reference evidence="2 3" key="1">
    <citation type="submission" date="2020-10" db="EMBL/GenBank/DDBJ databases">
        <title>The Coptis chinensis genome and diversification of protoberbering-type alkaloids.</title>
        <authorList>
            <person name="Wang B."/>
            <person name="Shu S."/>
            <person name="Song C."/>
            <person name="Liu Y."/>
        </authorList>
    </citation>
    <scope>NUCLEOTIDE SEQUENCE [LARGE SCALE GENOMIC DNA]</scope>
    <source>
        <strain evidence="2">HL-2020</strain>
        <tissue evidence="2">Leaf</tissue>
    </source>
</reference>
<dbReference type="PANTHER" id="PTHR44586">
    <property type="entry name" value="F-BOX DOMAIN CONTAINING PROTEIN, EXPRESSED"/>
    <property type="match status" value="1"/>
</dbReference>
<dbReference type="EMBL" id="JADFTS010000002">
    <property type="protein sequence ID" value="KAF9620591.1"/>
    <property type="molecule type" value="Genomic_DNA"/>
</dbReference>
<dbReference type="InterPro" id="IPR005174">
    <property type="entry name" value="KIB1-4_b-propeller"/>
</dbReference>
<accession>A0A835MEA2</accession>
<dbReference type="AlphaFoldDB" id="A0A835MEA2"/>
<protein>
    <recommendedName>
        <fullName evidence="1">KIB1-4 beta-propeller domain-containing protein</fullName>
    </recommendedName>
</protein>
<sequence>MNQTQPYRQSKESRNNSTTMINEFDWSEVHQDLLDAMKEQLEEVPDLIRFACVCLLWRSVVSPDAVLGHKGRLPWFVVPYSIESTKSGVGEEENYCRDGLLGFYSILDGITYKLETPELLGHQICGASFGWFITIHANSEMQLFQPFTKKLVYLPPFTKFPFCLSTRTSDEGGLI</sequence>
<keyword evidence="3" id="KW-1185">Reference proteome</keyword>
<organism evidence="2 3">
    <name type="scientific">Coptis chinensis</name>
    <dbReference type="NCBI Taxonomy" id="261450"/>
    <lineage>
        <taxon>Eukaryota</taxon>
        <taxon>Viridiplantae</taxon>
        <taxon>Streptophyta</taxon>
        <taxon>Embryophyta</taxon>
        <taxon>Tracheophyta</taxon>
        <taxon>Spermatophyta</taxon>
        <taxon>Magnoliopsida</taxon>
        <taxon>Ranunculales</taxon>
        <taxon>Ranunculaceae</taxon>
        <taxon>Coptidoideae</taxon>
        <taxon>Coptis</taxon>
    </lineage>
</organism>
<dbReference type="OrthoDB" id="642536at2759"/>
<name>A0A835MEA2_9MAGN</name>
<dbReference type="Proteomes" id="UP000631114">
    <property type="component" value="Unassembled WGS sequence"/>
</dbReference>